<comment type="similarity">
    <text evidence="6">Belongs to the TVP38/TMEM64 family.</text>
</comment>
<protein>
    <recommendedName>
        <fullName evidence="6">TVP38/TMEM64 family membrane protein</fullName>
    </recommendedName>
</protein>
<feature type="transmembrane region" description="Helical" evidence="6">
    <location>
        <begin position="71"/>
        <end position="91"/>
    </location>
</feature>
<dbReference type="AlphaFoldDB" id="A0A1V4HEB4"/>
<dbReference type="PANTHER" id="PTHR12677">
    <property type="entry name" value="GOLGI APPARATUS MEMBRANE PROTEIN TVP38-RELATED"/>
    <property type="match status" value="1"/>
</dbReference>
<evidence type="ECO:0000313" key="8">
    <source>
        <dbReference type="EMBL" id="OPH53051.1"/>
    </source>
</evidence>
<evidence type="ECO:0000259" key="7">
    <source>
        <dbReference type="Pfam" id="PF09335"/>
    </source>
</evidence>
<keyword evidence="2 6" id="KW-1003">Cell membrane</keyword>
<name>A0A1V4HEB4_9BACL</name>
<sequence>MLQWFGLREDGRILSVLNRNRKRILPILVLLILLSGLIYFFFYNPIGIKLTHSNMRQLSDHLRDLGMPGKIIGMALVFFQTFFPFIPFVLVAGTNVAIFGIKVGFLVNYVMSCLGAIASFYFARYYGHAWVEKKLERFPLVQQFSLRMERRGFLFVFLGRLIPILPSSAINFAAGLTRMKFRHFLLGTLLGKLPIVFLESMIAHDLFHFHKYKGRLLLLLGIFVALIIIGNAVKKALSAKTK</sequence>
<keyword evidence="4 6" id="KW-1133">Transmembrane helix</keyword>
<dbReference type="Pfam" id="PF09335">
    <property type="entry name" value="VTT_dom"/>
    <property type="match status" value="1"/>
</dbReference>
<dbReference type="InterPro" id="IPR032816">
    <property type="entry name" value="VTT_dom"/>
</dbReference>
<comment type="subcellular location">
    <subcellularLocation>
        <location evidence="1 6">Cell membrane</location>
        <topology evidence="1 6">Multi-pass membrane protein</topology>
    </subcellularLocation>
</comment>
<evidence type="ECO:0000256" key="2">
    <source>
        <dbReference type="ARBA" id="ARBA00022475"/>
    </source>
</evidence>
<feature type="domain" description="VTT" evidence="7">
    <location>
        <begin position="86"/>
        <end position="202"/>
    </location>
</feature>
<dbReference type="Proteomes" id="UP000190626">
    <property type="component" value="Unassembled WGS sequence"/>
</dbReference>
<dbReference type="GO" id="GO:0005886">
    <property type="term" value="C:plasma membrane"/>
    <property type="evidence" value="ECO:0007669"/>
    <property type="project" value="UniProtKB-SubCell"/>
</dbReference>
<feature type="transmembrane region" description="Helical" evidence="6">
    <location>
        <begin position="152"/>
        <end position="172"/>
    </location>
</feature>
<dbReference type="STRING" id="1469647.BC351_32880"/>
<evidence type="ECO:0000256" key="4">
    <source>
        <dbReference type="ARBA" id="ARBA00022989"/>
    </source>
</evidence>
<feature type="transmembrane region" description="Helical" evidence="6">
    <location>
        <begin position="103"/>
        <end position="123"/>
    </location>
</feature>
<evidence type="ECO:0000256" key="1">
    <source>
        <dbReference type="ARBA" id="ARBA00004651"/>
    </source>
</evidence>
<evidence type="ECO:0000256" key="5">
    <source>
        <dbReference type="ARBA" id="ARBA00023136"/>
    </source>
</evidence>
<dbReference type="EMBL" id="MBTG01000025">
    <property type="protein sequence ID" value="OPH53051.1"/>
    <property type="molecule type" value="Genomic_DNA"/>
</dbReference>
<accession>A0A1V4HEB4</accession>
<proteinExistence type="inferred from homology"/>
<evidence type="ECO:0000313" key="9">
    <source>
        <dbReference type="Proteomes" id="UP000190626"/>
    </source>
</evidence>
<feature type="transmembrane region" description="Helical" evidence="6">
    <location>
        <begin position="184"/>
        <end position="204"/>
    </location>
</feature>
<comment type="caution">
    <text evidence="8">The sequence shown here is derived from an EMBL/GenBank/DDBJ whole genome shotgun (WGS) entry which is preliminary data.</text>
</comment>
<gene>
    <name evidence="8" type="ORF">BC351_32880</name>
</gene>
<feature type="transmembrane region" description="Helical" evidence="6">
    <location>
        <begin position="24"/>
        <end position="43"/>
    </location>
</feature>
<feature type="transmembrane region" description="Helical" evidence="6">
    <location>
        <begin position="216"/>
        <end position="233"/>
    </location>
</feature>
<keyword evidence="9" id="KW-1185">Reference proteome</keyword>
<reference evidence="9" key="1">
    <citation type="submission" date="2016-07" db="EMBL/GenBank/DDBJ databases">
        <authorList>
            <person name="Florea S."/>
            <person name="Webb J.S."/>
            <person name="Jaromczyk J."/>
            <person name="Schardl C.L."/>
        </authorList>
    </citation>
    <scope>NUCLEOTIDE SEQUENCE [LARGE SCALE GENOMIC DNA]</scope>
    <source>
        <strain evidence="9">CY1</strain>
    </source>
</reference>
<evidence type="ECO:0000256" key="6">
    <source>
        <dbReference type="RuleBase" id="RU366058"/>
    </source>
</evidence>
<dbReference type="InterPro" id="IPR015414">
    <property type="entry name" value="TMEM64"/>
</dbReference>
<keyword evidence="5 6" id="KW-0472">Membrane</keyword>
<keyword evidence="3 6" id="KW-0812">Transmembrane</keyword>
<evidence type="ECO:0000256" key="3">
    <source>
        <dbReference type="ARBA" id="ARBA00022692"/>
    </source>
</evidence>
<organism evidence="8 9">
    <name type="scientific">Paenibacillus ferrarius</name>
    <dbReference type="NCBI Taxonomy" id="1469647"/>
    <lineage>
        <taxon>Bacteria</taxon>
        <taxon>Bacillati</taxon>
        <taxon>Bacillota</taxon>
        <taxon>Bacilli</taxon>
        <taxon>Bacillales</taxon>
        <taxon>Paenibacillaceae</taxon>
        <taxon>Paenibacillus</taxon>
    </lineage>
</organism>
<dbReference type="PANTHER" id="PTHR12677:SF59">
    <property type="entry name" value="GOLGI APPARATUS MEMBRANE PROTEIN TVP38-RELATED"/>
    <property type="match status" value="1"/>
</dbReference>